<comment type="caution">
    <text evidence="4">Lacks conserved residue(s) required for the propagation of feature annotation.</text>
</comment>
<dbReference type="CDD" id="cd05016">
    <property type="entry name" value="SIS_PGI_2"/>
    <property type="match status" value="1"/>
</dbReference>
<evidence type="ECO:0000256" key="2">
    <source>
        <dbReference type="ARBA" id="ARBA00023152"/>
    </source>
</evidence>
<dbReference type="CDD" id="cd05015">
    <property type="entry name" value="SIS_PGI_1"/>
    <property type="match status" value="1"/>
</dbReference>
<comment type="catalytic activity">
    <reaction evidence="4 5">
        <text>alpha-D-glucose 6-phosphate = beta-D-fructose 6-phosphate</text>
        <dbReference type="Rhea" id="RHEA:11816"/>
        <dbReference type="ChEBI" id="CHEBI:57634"/>
        <dbReference type="ChEBI" id="CHEBI:58225"/>
        <dbReference type="EC" id="5.3.1.9"/>
    </reaction>
</comment>
<dbReference type="InterPro" id="IPR023096">
    <property type="entry name" value="G6P_Isomerase_C"/>
</dbReference>
<comment type="function">
    <text evidence="4">Catalyzes the reversible isomerization of glucose-6-phosphate to fructose-6-phosphate.</text>
</comment>
<dbReference type="PANTHER" id="PTHR11469">
    <property type="entry name" value="GLUCOSE-6-PHOSPHATE ISOMERASE"/>
    <property type="match status" value="1"/>
</dbReference>
<evidence type="ECO:0000256" key="3">
    <source>
        <dbReference type="ARBA" id="ARBA00023235"/>
    </source>
</evidence>
<name>A0A317CBJ8_9GAMM</name>
<keyword evidence="2 4" id="KW-0324">Glycolysis</keyword>
<dbReference type="Pfam" id="PF00342">
    <property type="entry name" value="PGI"/>
    <property type="match status" value="1"/>
</dbReference>
<dbReference type="PANTHER" id="PTHR11469:SF1">
    <property type="entry name" value="GLUCOSE-6-PHOSPHATE ISOMERASE"/>
    <property type="match status" value="1"/>
</dbReference>
<evidence type="ECO:0000256" key="4">
    <source>
        <dbReference type="HAMAP-Rule" id="MF_00473"/>
    </source>
</evidence>
<evidence type="ECO:0000256" key="5">
    <source>
        <dbReference type="RuleBase" id="RU000612"/>
    </source>
</evidence>
<dbReference type="GO" id="GO:0005829">
    <property type="term" value="C:cytosol"/>
    <property type="evidence" value="ECO:0007669"/>
    <property type="project" value="TreeGrafter"/>
</dbReference>
<comment type="caution">
    <text evidence="6">The sequence shown here is derived from an EMBL/GenBank/DDBJ whole genome shotgun (WGS) entry which is preliminary data.</text>
</comment>
<dbReference type="HAMAP" id="MF_00473">
    <property type="entry name" value="G6P_isomerase"/>
    <property type="match status" value="1"/>
</dbReference>
<sequence>MTKSTASRFTSLKAYKQLQDHFEYCSELHMRRLFSIDPERHKRMSLEFDWLLLDYSKNRITDTTLKLLFELAREAKLDDAIQAMFKSGKETGHSSLHTAIRNRDSDSQNTEVELTLKRMSSFTEQVHNHEVKGYSNKAITDIVNIGIGGSELGVQSVCCALRPYHQPNALDMHFVSNVDGANIEETLAQLNPETTLFIISSKRFSNAETVTNAQTAKRWLLAKSNNISSVAKHFIAITTQHEAARSFGITEDYTFKLWDWVDDRFAIWSATGLPIMLSIGIKHFNDFLDGAYEMDEHYKTAPLEENMPVIMALIGVWYNNFFKAESQAILTYDYHLSDLPKYIEQIDMQGNGKSVDREGNTVDYPTGPIIWGGNGLHTQHAFYQMLHRGKKIIPADFIVSMRTHSVYQEQHNQLFSNAIAQAEALMRGRNLQETITHIEHTPGGFDQNDIDALPHRVYGGNNPSNMLLMQRLTPKSLGIILALYEHKTFTQGAIWGLNSCDQRDIELGNSISSMIMNDLRNDTIPAGQHDASTNALIKHYKKTVYPECKHSV</sequence>
<evidence type="ECO:0000313" key="6">
    <source>
        <dbReference type="EMBL" id="PWQ93462.1"/>
    </source>
</evidence>
<dbReference type="NCBIfam" id="NF001211">
    <property type="entry name" value="PRK00179.1"/>
    <property type="match status" value="1"/>
</dbReference>
<dbReference type="UniPathway" id="UPA00138"/>
<accession>A0A317CBJ8</accession>
<dbReference type="OrthoDB" id="140919at2"/>
<keyword evidence="3 4" id="KW-0413">Isomerase</keyword>
<dbReference type="EMBL" id="QGKL01000042">
    <property type="protein sequence ID" value="PWQ93462.1"/>
    <property type="molecule type" value="Genomic_DNA"/>
</dbReference>
<evidence type="ECO:0000256" key="1">
    <source>
        <dbReference type="ARBA" id="ARBA00022432"/>
    </source>
</evidence>
<dbReference type="InterPro" id="IPR046348">
    <property type="entry name" value="SIS_dom_sf"/>
</dbReference>
<gene>
    <name evidence="4" type="primary">pgi</name>
    <name evidence="6" type="ORF">DKT75_17720</name>
</gene>
<dbReference type="EC" id="5.3.1.9" evidence="4"/>
<dbReference type="GO" id="GO:0051156">
    <property type="term" value="P:glucose 6-phosphate metabolic process"/>
    <property type="evidence" value="ECO:0007669"/>
    <property type="project" value="TreeGrafter"/>
</dbReference>
<dbReference type="InterPro" id="IPR001672">
    <property type="entry name" value="G6P_Isomerase"/>
</dbReference>
<dbReference type="Gene3D" id="1.10.1390.10">
    <property type="match status" value="1"/>
</dbReference>
<dbReference type="UniPathway" id="UPA00109">
    <property type="reaction ID" value="UER00181"/>
</dbReference>
<protein>
    <recommendedName>
        <fullName evidence="4">Glucose-6-phosphate isomerase</fullName>
        <shortName evidence="4">GPI</shortName>
        <ecNumber evidence="4">5.3.1.9</ecNumber>
    </recommendedName>
    <alternativeName>
        <fullName evidence="4">Phosphoglucose isomerase</fullName>
        <shortName evidence="4">PGI</shortName>
    </alternativeName>
    <alternativeName>
        <fullName evidence="4">Phosphohexose isomerase</fullName>
        <shortName evidence="4">PHI</shortName>
    </alternativeName>
</protein>
<dbReference type="GO" id="GO:0006096">
    <property type="term" value="P:glycolytic process"/>
    <property type="evidence" value="ECO:0007669"/>
    <property type="project" value="UniProtKB-UniRule"/>
</dbReference>
<keyword evidence="4" id="KW-0963">Cytoplasm</keyword>
<dbReference type="GO" id="GO:0048029">
    <property type="term" value="F:monosaccharide binding"/>
    <property type="evidence" value="ECO:0007669"/>
    <property type="project" value="TreeGrafter"/>
</dbReference>
<organism evidence="6 7">
    <name type="scientific">Leucothrix arctica</name>
    <dbReference type="NCBI Taxonomy" id="1481894"/>
    <lineage>
        <taxon>Bacteria</taxon>
        <taxon>Pseudomonadati</taxon>
        <taxon>Pseudomonadota</taxon>
        <taxon>Gammaproteobacteria</taxon>
        <taxon>Thiotrichales</taxon>
        <taxon>Thiotrichaceae</taxon>
        <taxon>Leucothrix</taxon>
    </lineage>
</organism>
<comment type="subcellular location">
    <subcellularLocation>
        <location evidence="4">Cytoplasm</location>
    </subcellularLocation>
</comment>
<dbReference type="GO" id="GO:0004347">
    <property type="term" value="F:glucose-6-phosphate isomerase activity"/>
    <property type="evidence" value="ECO:0007669"/>
    <property type="project" value="UniProtKB-UniRule"/>
</dbReference>
<proteinExistence type="inferred from homology"/>
<dbReference type="AlphaFoldDB" id="A0A317CBJ8"/>
<comment type="pathway">
    <text evidence="4 5">Carbohydrate degradation; glycolysis; D-glyceraldehyde 3-phosphate and glycerone phosphate from D-glucose: step 2/4.</text>
</comment>
<reference evidence="6 7" key="1">
    <citation type="submission" date="2018-05" db="EMBL/GenBank/DDBJ databases">
        <title>Leucothrix arctica sp. nov., isolated from Arctic seawater.</title>
        <authorList>
            <person name="Choi A."/>
            <person name="Baek K."/>
        </authorList>
    </citation>
    <scope>NUCLEOTIDE SEQUENCE [LARGE SCALE GENOMIC DNA]</scope>
    <source>
        <strain evidence="6 7">IMCC9719</strain>
    </source>
</reference>
<feature type="active site" evidence="4">
    <location>
        <position position="380"/>
    </location>
</feature>
<dbReference type="GO" id="GO:0097367">
    <property type="term" value="F:carbohydrate derivative binding"/>
    <property type="evidence" value="ECO:0007669"/>
    <property type="project" value="InterPro"/>
</dbReference>
<dbReference type="InterPro" id="IPR035482">
    <property type="entry name" value="SIS_PGI_2"/>
</dbReference>
<dbReference type="PROSITE" id="PS51463">
    <property type="entry name" value="P_GLUCOSE_ISOMERASE_3"/>
    <property type="match status" value="1"/>
</dbReference>
<comment type="pathway">
    <text evidence="4">Carbohydrate biosynthesis; gluconeogenesis.</text>
</comment>
<dbReference type="PRINTS" id="PR00662">
    <property type="entry name" value="G6PISOMERASE"/>
</dbReference>
<evidence type="ECO:0000313" key="7">
    <source>
        <dbReference type="Proteomes" id="UP000245506"/>
    </source>
</evidence>
<dbReference type="SUPFAM" id="SSF53697">
    <property type="entry name" value="SIS domain"/>
    <property type="match status" value="1"/>
</dbReference>
<dbReference type="Gene3D" id="3.40.50.10490">
    <property type="entry name" value="Glucose-6-phosphate isomerase like protein, domain 1"/>
    <property type="match status" value="2"/>
</dbReference>
<dbReference type="InterPro" id="IPR035476">
    <property type="entry name" value="SIS_PGI_1"/>
</dbReference>
<comment type="similarity">
    <text evidence="4 5">Belongs to the GPI family.</text>
</comment>
<dbReference type="GO" id="GO:0006094">
    <property type="term" value="P:gluconeogenesis"/>
    <property type="evidence" value="ECO:0007669"/>
    <property type="project" value="UniProtKB-UniRule"/>
</dbReference>
<dbReference type="Proteomes" id="UP000245506">
    <property type="component" value="Unassembled WGS sequence"/>
</dbReference>
<dbReference type="RefSeq" id="WP_109825268.1">
    <property type="nucleotide sequence ID" value="NZ_QGKL01000042.1"/>
</dbReference>
<keyword evidence="7" id="KW-1185">Reference proteome</keyword>
<keyword evidence="1 4" id="KW-0312">Gluconeogenesis</keyword>